<dbReference type="GO" id="GO:0042910">
    <property type="term" value="F:xenobiotic transmembrane transporter activity"/>
    <property type="evidence" value="ECO:0007669"/>
    <property type="project" value="TreeGrafter"/>
</dbReference>
<dbReference type="OrthoDB" id="5287122at2"/>
<dbReference type="KEGG" id="ncu:F0U83_13860"/>
<dbReference type="Gene3D" id="3.30.70.1430">
    <property type="entry name" value="Multidrug efflux transporter AcrB pore domain"/>
    <property type="match status" value="2"/>
</dbReference>
<dbReference type="PANTHER" id="PTHR32063">
    <property type="match status" value="1"/>
</dbReference>
<dbReference type="PRINTS" id="PR00702">
    <property type="entry name" value="ACRIFLAVINRP"/>
</dbReference>
<accession>A0A5P1RFM2</accession>
<dbReference type="PANTHER" id="PTHR32063:SF0">
    <property type="entry name" value="SWARMING MOTILITY PROTEIN SWRC"/>
    <property type="match status" value="1"/>
</dbReference>
<feature type="transmembrane region" description="Helical" evidence="1">
    <location>
        <begin position="372"/>
        <end position="396"/>
    </location>
</feature>
<feature type="transmembrane region" description="Helical" evidence="1">
    <location>
        <begin position="846"/>
        <end position="866"/>
    </location>
</feature>
<dbReference type="InterPro" id="IPR027463">
    <property type="entry name" value="AcrB_DN_DC_subdom"/>
</dbReference>
<name>A0A5P1RFM2_9GAMM</name>
<keyword evidence="1" id="KW-1133">Transmembrane helix</keyword>
<dbReference type="SUPFAM" id="SSF82866">
    <property type="entry name" value="Multidrug efflux transporter AcrB transmembrane domain"/>
    <property type="match status" value="2"/>
</dbReference>
<sequence>MIALAVIVLGMFALSKLAIDLLPHIIYPEIRVRITDSGVPSTVMEDKITRQLEEQLAITEDVISIQSNTSRGLSTVDLAFEYGKDIDIALRDASTRLDRAKRFLPDSIDPPVIYKLDPSQIPVMEFVISSPLRETIELRRWVDHQLSKWFINLPGVAAAEVGGGVEREIQVIPDQKRLAGLGLTYKDLTNAIQKANSDEPIGRIQMPSNEITGRIQGRIHSLDQLRQLPISQQNGQIFYLSDVARVIDHQEDERILIRANGISGIKLSIQKQPTANTTAVAEIVQQRLEWLTEQGVIPQDVEIIPVADQSVYIVQSLKNATLAAISGALLAMAVVYIFLGNLRRTVIIGSAIPIAVMFTCILMGLGGLTLNVMTLGGLALGIGMLVDNTIVMLENIYRHQADNEPSKEAATTAATEVNGAIVASTSTNLSAVLPFLFIGGLTGLLFRELIFTISAAIFASMVIALTLVPAFAAKVTTLSRNRFRVWFDHKIDTLQTCYACLITRLLPLRWLIVLLFCSGLALSLPVFLSGKQIFLPKLDDGRIRITLLADSGVSLDEMNSRTQQIESLFAAQPETDTLFTLVGGSVFGRTAREIPSRSTIIAQLKPLSQRTLTSEEWIANMKRQIAQMQLAGFTVRMSQRGIRGIRTNSGDDDISLRLQGNDLSTMKLLADDLTQKMRDIRGLKNISHSAEEEQFELAITLDRQRAVQLGLDIQSLTQAARIALQGSVISDFLDGDRSYDIRLRLAQEEIATPQDLDAILLFPENKSQQPVYLGHVADITLIETPASIKRDNQMRIIELTATLSEETTLGEAITELRQLRQNFPLPEGYTLYDGGSEQALQAQQQLTHVLLLLALFLVFVVMAIQYESLLNPLIIIISVPFAACGVSLAIYFLKLPLSMPIWLGMIMLIGIVVNNAILLVEYIELARIKGKSLDHAVREAARLRLRPILMTTLSTVVGMLPLALGWGEGAEMLQPLAITVVWGLSFSMLVSLILVPMMYKLFHEFRRT</sequence>
<dbReference type="EMBL" id="CP043869">
    <property type="protein sequence ID" value="QEQ98450.1"/>
    <property type="molecule type" value="Genomic_DNA"/>
</dbReference>
<keyword evidence="1" id="KW-0812">Transmembrane</keyword>
<feature type="transmembrane region" description="Helical" evidence="1">
    <location>
        <begin position="320"/>
        <end position="339"/>
    </location>
</feature>
<reference evidence="2 3" key="1">
    <citation type="journal article" date="2019" name="Biochem. Eng. J.">
        <title>Metabolic engineering of the marine bacteria Neptunomonas concharum for the production of acetoin and meso-2,3-butanediol from acetate.</title>
        <authorList>
            <person name="Li W."/>
            <person name="Pu N."/>
            <person name="Liu C.-X."/>
            <person name="Yuan Q.-P."/>
            <person name="Li Z.-J."/>
        </authorList>
    </citation>
    <scope>NUCLEOTIDE SEQUENCE [LARGE SCALE GENOMIC DNA]</scope>
    <source>
        <strain evidence="2 3">JCM17730</strain>
    </source>
</reference>
<feature type="transmembrane region" description="Helical" evidence="1">
    <location>
        <begin position="346"/>
        <end position="366"/>
    </location>
</feature>
<dbReference type="Gene3D" id="1.20.1640.10">
    <property type="entry name" value="Multidrug efflux transporter AcrB transmembrane domain"/>
    <property type="match status" value="2"/>
</dbReference>
<proteinExistence type="predicted"/>
<feature type="transmembrane region" description="Helical" evidence="1">
    <location>
        <begin position="510"/>
        <end position="528"/>
    </location>
</feature>
<feature type="transmembrane region" description="Helical" evidence="1">
    <location>
        <begin position="417"/>
        <end position="437"/>
    </location>
</feature>
<keyword evidence="3" id="KW-1185">Reference proteome</keyword>
<dbReference type="Gene3D" id="3.30.2090.10">
    <property type="entry name" value="Multidrug efflux transporter AcrB TolC docking domain, DN and DC subdomains"/>
    <property type="match status" value="2"/>
</dbReference>
<protein>
    <submittedName>
        <fullName evidence="2">Efflux RND transporter permease subunit</fullName>
    </submittedName>
</protein>
<gene>
    <name evidence="2" type="ORF">F0U83_13860</name>
</gene>
<evidence type="ECO:0000313" key="2">
    <source>
        <dbReference type="EMBL" id="QEQ98450.1"/>
    </source>
</evidence>
<keyword evidence="1" id="KW-0472">Membrane</keyword>
<dbReference type="Gene3D" id="3.30.70.1440">
    <property type="entry name" value="Multidrug efflux transporter AcrB pore domain"/>
    <property type="match status" value="1"/>
</dbReference>
<dbReference type="SUPFAM" id="SSF82693">
    <property type="entry name" value="Multidrug efflux transporter AcrB pore domain, PN1, PN2, PC1 and PC2 subdomains"/>
    <property type="match status" value="3"/>
</dbReference>
<dbReference type="Pfam" id="PF00873">
    <property type="entry name" value="ACR_tran"/>
    <property type="match status" value="1"/>
</dbReference>
<evidence type="ECO:0000313" key="3">
    <source>
        <dbReference type="Proteomes" id="UP000324760"/>
    </source>
</evidence>
<organism evidence="2 3">
    <name type="scientific">Neptunomonas concharum</name>
    <dbReference type="NCBI Taxonomy" id="1031538"/>
    <lineage>
        <taxon>Bacteria</taxon>
        <taxon>Pseudomonadati</taxon>
        <taxon>Pseudomonadota</taxon>
        <taxon>Gammaproteobacteria</taxon>
        <taxon>Oceanospirillales</taxon>
        <taxon>Oceanospirillaceae</taxon>
        <taxon>Neptunomonas</taxon>
    </lineage>
</organism>
<dbReference type="SUPFAM" id="SSF82714">
    <property type="entry name" value="Multidrug efflux transporter AcrB TolC docking domain, DN and DC subdomains"/>
    <property type="match status" value="2"/>
</dbReference>
<feature type="transmembrane region" description="Helical" evidence="1">
    <location>
        <begin position="899"/>
        <end position="923"/>
    </location>
</feature>
<dbReference type="AlphaFoldDB" id="A0A5P1RFM2"/>
<feature type="transmembrane region" description="Helical" evidence="1">
    <location>
        <begin position="943"/>
        <end position="964"/>
    </location>
</feature>
<dbReference type="InterPro" id="IPR001036">
    <property type="entry name" value="Acrflvin-R"/>
</dbReference>
<dbReference type="Gene3D" id="3.30.70.1320">
    <property type="entry name" value="Multidrug efflux transporter AcrB pore domain like"/>
    <property type="match status" value="1"/>
</dbReference>
<feature type="transmembrane region" description="Helical" evidence="1">
    <location>
        <begin position="976"/>
        <end position="999"/>
    </location>
</feature>
<feature type="transmembrane region" description="Helical" evidence="1">
    <location>
        <begin position="449"/>
        <end position="472"/>
    </location>
</feature>
<evidence type="ECO:0000256" key="1">
    <source>
        <dbReference type="SAM" id="Phobius"/>
    </source>
</evidence>
<dbReference type="GO" id="GO:0005886">
    <property type="term" value="C:plasma membrane"/>
    <property type="evidence" value="ECO:0007669"/>
    <property type="project" value="TreeGrafter"/>
</dbReference>
<feature type="transmembrane region" description="Helical" evidence="1">
    <location>
        <begin position="873"/>
        <end position="893"/>
    </location>
</feature>
<dbReference type="Proteomes" id="UP000324760">
    <property type="component" value="Chromosome"/>
</dbReference>